<protein>
    <submittedName>
        <fullName evidence="1">Uncharacterized protein</fullName>
    </submittedName>
</protein>
<reference evidence="2" key="1">
    <citation type="journal article" date="2012" name="Proc. Natl. Acad. Sci. U.S.A.">
        <title>Genome sequence of the button mushroom Agaricus bisporus reveals mechanisms governing adaptation to a humic-rich ecological niche.</title>
        <authorList>
            <person name="Morin E."/>
            <person name="Kohler A."/>
            <person name="Baker A.R."/>
            <person name="Foulongne-Oriol M."/>
            <person name="Lombard V."/>
            <person name="Nagy L.G."/>
            <person name="Ohm R.A."/>
            <person name="Patyshakuliyeva A."/>
            <person name="Brun A."/>
            <person name="Aerts A.L."/>
            <person name="Bailey A.M."/>
            <person name="Billette C."/>
            <person name="Coutinho P.M."/>
            <person name="Deakin G."/>
            <person name="Doddapaneni H."/>
            <person name="Floudas D."/>
            <person name="Grimwood J."/>
            <person name="Hilden K."/>
            <person name="Kuees U."/>
            <person name="LaButti K.M."/>
            <person name="Lapidus A."/>
            <person name="Lindquist E.A."/>
            <person name="Lucas S.M."/>
            <person name="Murat C."/>
            <person name="Riley R.W."/>
            <person name="Salamov A.A."/>
            <person name="Schmutz J."/>
            <person name="Subramanian V."/>
            <person name="Woesten H.A.B."/>
            <person name="Xu J."/>
            <person name="Eastwood D.C."/>
            <person name="Foster G.D."/>
            <person name="Sonnenberg A.S."/>
            <person name="Cullen D."/>
            <person name="de Vries R.P."/>
            <person name="Lundell T."/>
            <person name="Hibbett D.S."/>
            <person name="Henrissat B."/>
            <person name="Burton K.S."/>
            <person name="Kerrigan R.W."/>
            <person name="Challen M.P."/>
            <person name="Grigoriev I.V."/>
            <person name="Martin F."/>
        </authorList>
    </citation>
    <scope>NUCLEOTIDE SEQUENCE [LARGE SCALE GENOMIC DNA]</scope>
    <source>
        <strain evidence="2">JB137-S8 / ATCC MYA-4627 / FGSC 10392</strain>
    </source>
</reference>
<keyword evidence="2" id="KW-1185">Reference proteome</keyword>
<sequence>MNLPKNIGNGDIIRIGMDVDIPRKARMEYPKVFDCTQRISKLSLVNMLDQSQLVEWVKSEVMGE</sequence>
<evidence type="ECO:0000313" key="1">
    <source>
        <dbReference type="EMBL" id="EKM75477.1"/>
    </source>
</evidence>
<evidence type="ECO:0000313" key="2">
    <source>
        <dbReference type="Proteomes" id="UP000008493"/>
    </source>
</evidence>
<dbReference type="KEGG" id="abp:AGABI1DRAFT116319"/>
<dbReference type="RefSeq" id="XP_007333829.1">
    <property type="nucleotide sequence ID" value="XM_007333767.1"/>
</dbReference>
<proteinExistence type="predicted"/>
<dbReference type="GeneID" id="18825054"/>
<dbReference type="InParanoid" id="K5WXZ9"/>
<dbReference type="AlphaFoldDB" id="K5WXZ9"/>
<dbReference type="EMBL" id="JH971412">
    <property type="protein sequence ID" value="EKM75477.1"/>
    <property type="molecule type" value="Genomic_DNA"/>
</dbReference>
<dbReference type="HOGENOM" id="CLU_2867127_0_0_1"/>
<name>K5WXZ9_AGABU</name>
<dbReference type="Proteomes" id="UP000008493">
    <property type="component" value="Unassembled WGS sequence"/>
</dbReference>
<organism evidence="1 2">
    <name type="scientific">Agaricus bisporus var. burnettii (strain JB137-S8 / ATCC MYA-4627 / FGSC 10392)</name>
    <name type="common">White button mushroom</name>
    <dbReference type="NCBI Taxonomy" id="597362"/>
    <lineage>
        <taxon>Eukaryota</taxon>
        <taxon>Fungi</taxon>
        <taxon>Dikarya</taxon>
        <taxon>Basidiomycota</taxon>
        <taxon>Agaricomycotina</taxon>
        <taxon>Agaricomycetes</taxon>
        <taxon>Agaricomycetidae</taxon>
        <taxon>Agaricales</taxon>
        <taxon>Agaricineae</taxon>
        <taxon>Agaricaceae</taxon>
        <taxon>Agaricus</taxon>
    </lineage>
</organism>
<gene>
    <name evidence="1" type="ORF">AGABI1DRAFT_116319</name>
</gene>
<accession>K5WXZ9</accession>